<dbReference type="SUPFAM" id="SSF81345">
    <property type="entry name" value="ABC transporter involved in vitamin B12 uptake, BtuC"/>
    <property type="match status" value="1"/>
</dbReference>
<proteinExistence type="inferred from homology"/>
<gene>
    <name evidence="8" type="ORF">CSO01_18960</name>
</gene>
<feature type="transmembrane region" description="Helical" evidence="7">
    <location>
        <begin position="209"/>
        <end position="227"/>
    </location>
</feature>
<feature type="transmembrane region" description="Helical" evidence="7">
    <location>
        <begin position="75"/>
        <end position="94"/>
    </location>
</feature>
<organism evidence="8 9">
    <name type="scientific">Cellulomonas soli</name>
    <dbReference type="NCBI Taxonomy" id="931535"/>
    <lineage>
        <taxon>Bacteria</taxon>
        <taxon>Bacillati</taxon>
        <taxon>Actinomycetota</taxon>
        <taxon>Actinomycetes</taxon>
        <taxon>Micrococcales</taxon>
        <taxon>Cellulomonadaceae</taxon>
        <taxon>Cellulomonas</taxon>
    </lineage>
</organism>
<dbReference type="CDD" id="cd06550">
    <property type="entry name" value="TM_ABC_iron-siderophores_like"/>
    <property type="match status" value="1"/>
</dbReference>
<feature type="transmembrane region" description="Helical" evidence="7">
    <location>
        <begin position="183"/>
        <end position="203"/>
    </location>
</feature>
<keyword evidence="4 7" id="KW-1133">Transmembrane helix</keyword>
<evidence type="ECO:0000313" key="8">
    <source>
        <dbReference type="EMBL" id="GEP69181.1"/>
    </source>
</evidence>
<dbReference type="PANTHER" id="PTHR30477:SF0">
    <property type="entry name" value="METAL TRANSPORT SYSTEM MEMBRANE PROTEIN TM_0125-RELATED"/>
    <property type="match status" value="1"/>
</dbReference>
<evidence type="ECO:0000256" key="2">
    <source>
        <dbReference type="ARBA" id="ARBA00008034"/>
    </source>
</evidence>
<evidence type="ECO:0000313" key="9">
    <source>
        <dbReference type="Proteomes" id="UP000321798"/>
    </source>
</evidence>
<reference evidence="8 9" key="1">
    <citation type="submission" date="2019-07" db="EMBL/GenBank/DDBJ databases">
        <title>Whole genome shotgun sequence of Cellulomonas soli NBRC 109434.</title>
        <authorList>
            <person name="Hosoyama A."/>
            <person name="Uohara A."/>
            <person name="Ohji S."/>
            <person name="Ichikawa N."/>
        </authorList>
    </citation>
    <scope>NUCLEOTIDE SEQUENCE [LARGE SCALE GENOMIC DNA]</scope>
    <source>
        <strain evidence="8 9">NBRC 109434</strain>
    </source>
</reference>
<keyword evidence="3 6" id="KW-0812">Transmembrane</keyword>
<evidence type="ECO:0000256" key="3">
    <source>
        <dbReference type="ARBA" id="ARBA00022692"/>
    </source>
</evidence>
<feature type="transmembrane region" description="Helical" evidence="7">
    <location>
        <begin position="20"/>
        <end position="38"/>
    </location>
</feature>
<keyword evidence="9" id="KW-1185">Reference proteome</keyword>
<dbReference type="EMBL" id="BKAL01000006">
    <property type="protein sequence ID" value="GEP69181.1"/>
    <property type="molecule type" value="Genomic_DNA"/>
</dbReference>
<dbReference type="GO" id="GO:0055085">
    <property type="term" value="P:transmembrane transport"/>
    <property type="evidence" value="ECO:0007669"/>
    <property type="project" value="InterPro"/>
</dbReference>
<dbReference type="Gene3D" id="1.10.3470.10">
    <property type="entry name" value="ABC transporter involved in vitamin B12 uptake, BtuC"/>
    <property type="match status" value="1"/>
</dbReference>
<comment type="subcellular location">
    <subcellularLocation>
        <location evidence="6">Cell membrane</location>
        <topology evidence="6">Multi-pass membrane protein</topology>
    </subcellularLocation>
    <subcellularLocation>
        <location evidence="1">Membrane</location>
        <topology evidence="1">Multi-pass membrane protein</topology>
    </subcellularLocation>
</comment>
<keyword evidence="5 7" id="KW-0472">Membrane</keyword>
<evidence type="ECO:0000256" key="7">
    <source>
        <dbReference type="SAM" id="Phobius"/>
    </source>
</evidence>
<dbReference type="Pfam" id="PF00950">
    <property type="entry name" value="ABC-3"/>
    <property type="match status" value="1"/>
</dbReference>
<protein>
    <submittedName>
        <fullName evidence="8">ABC transporter</fullName>
    </submittedName>
</protein>
<dbReference type="PANTHER" id="PTHR30477">
    <property type="entry name" value="ABC-TRANSPORTER METAL-BINDING PROTEIN"/>
    <property type="match status" value="1"/>
</dbReference>
<keyword evidence="6" id="KW-0813">Transport</keyword>
<feature type="transmembrane region" description="Helical" evidence="7">
    <location>
        <begin position="50"/>
        <end position="69"/>
    </location>
</feature>
<evidence type="ECO:0000256" key="1">
    <source>
        <dbReference type="ARBA" id="ARBA00004141"/>
    </source>
</evidence>
<feature type="transmembrane region" description="Helical" evidence="7">
    <location>
        <begin position="106"/>
        <end position="127"/>
    </location>
</feature>
<sequence>MIDWAQVAQMLASPLMQRAMLVALIVGAAAPVVGTFLVQRRMALMGDGIGHVALTGVALGWLVGSWAGLVPQDSLALPGAVVAAVVGSVVIELVRERGRTSGDLALALMFYGGIAGGVLLIKVAGGTNANLVSYLFGSISTVSSADLAWTVALAVLILVVGVGLRHALFAVSQDEEFARASGLPVRVLSMVVATLAALTVTVAMRVVGALLVSALMIVPVAIAQIVARSFSRTMLLASGVGAGVSIVGLVLTYWQDIPPGATIVVLAIVLYAAVAVLHPVLRRPVPAGDPHPDLVDDLLIVDDVQDEPVCLPDVTDKTPRTGKATLTSG</sequence>
<evidence type="ECO:0000256" key="4">
    <source>
        <dbReference type="ARBA" id="ARBA00022989"/>
    </source>
</evidence>
<feature type="transmembrane region" description="Helical" evidence="7">
    <location>
        <begin position="260"/>
        <end position="281"/>
    </location>
</feature>
<dbReference type="GO" id="GO:0010043">
    <property type="term" value="P:response to zinc ion"/>
    <property type="evidence" value="ECO:0007669"/>
    <property type="project" value="TreeGrafter"/>
</dbReference>
<name>A0A512PDA0_9CELL</name>
<evidence type="ECO:0000256" key="5">
    <source>
        <dbReference type="ARBA" id="ARBA00023136"/>
    </source>
</evidence>
<comment type="caution">
    <text evidence="8">The sequence shown here is derived from an EMBL/GenBank/DDBJ whole genome shotgun (WGS) entry which is preliminary data.</text>
</comment>
<dbReference type="InterPro" id="IPR037294">
    <property type="entry name" value="ABC_BtuC-like"/>
</dbReference>
<comment type="similarity">
    <text evidence="2 6">Belongs to the ABC-3 integral membrane protein family.</text>
</comment>
<dbReference type="GO" id="GO:0043190">
    <property type="term" value="C:ATP-binding cassette (ABC) transporter complex"/>
    <property type="evidence" value="ECO:0007669"/>
    <property type="project" value="InterPro"/>
</dbReference>
<feature type="transmembrane region" description="Helical" evidence="7">
    <location>
        <begin position="147"/>
        <end position="171"/>
    </location>
</feature>
<feature type="transmembrane region" description="Helical" evidence="7">
    <location>
        <begin position="234"/>
        <end position="254"/>
    </location>
</feature>
<accession>A0A512PDA0</accession>
<dbReference type="InterPro" id="IPR001626">
    <property type="entry name" value="ABC_TroCD"/>
</dbReference>
<dbReference type="Proteomes" id="UP000321798">
    <property type="component" value="Unassembled WGS sequence"/>
</dbReference>
<evidence type="ECO:0000256" key="6">
    <source>
        <dbReference type="RuleBase" id="RU003943"/>
    </source>
</evidence>
<dbReference type="AlphaFoldDB" id="A0A512PDA0"/>